<sequence>MTRALLVAAWVFGVIAWVAFVLLWRELFVVAGIASAAATLAWGFRQQPDPDDWSTDEWWIERETDVAYEWETDEWRRATHTMSETERAAALGAGRPAGVIGDRDDARDEIGGRR</sequence>
<feature type="compositionally biased region" description="Basic and acidic residues" evidence="1">
    <location>
        <begin position="101"/>
        <end position="114"/>
    </location>
</feature>
<feature type="compositionally biased region" description="Low complexity" evidence="1">
    <location>
        <begin position="88"/>
        <end position="98"/>
    </location>
</feature>
<evidence type="ECO:0000313" key="2">
    <source>
        <dbReference type="EMBL" id="AXQ51409.1"/>
    </source>
</evidence>
<protein>
    <submittedName>
        <fullName evidence="2">Uncharacterized protein</fullName>
    </submittedName>
</protein>
<gene>
    <name evidence="2" type="primary">44</name>
    <name evidence="2" type="ORF">SEA_AGGIE_44</name>
</gene>
<accession>A0A385CZZ2</accession>
<dbReference type="GeneID" id="64367791"/>
<dbReference type="EMBL" id="MH697576">
    <property type="protein sequence ID" value="AXQ51409.1"/>
    <property type="molecule type" value="Genomic_DNA"/>
</dbReference>
<proteinExistence type="predicted"/>
<dbReference type="RefSeq" id="YP_010051980.1">
    <property type="nucleotide sequence ID" value="NC_054450.1"/>
</dbReference>
<dbReference type="KEGG" id="vg:64367791"/>
<feature type="region of interest" description="Disordered" evidence="1">
    <location>
        <begin position="87"/>
        <end position="114"/>
    </location>
</feature>
<name>A0A385CZZ2_9CAUD</name>
<reference evidence="2 3" key="1">
    <citation type="submission" date="2018-07" db="EMBL/GenBank/DDBJ databases">
        <authorList>
            <person name="Adams K.V."/>
            <person name="Campbell R."/>
            <person name="Culler J."/>
            <person name="Daye C.N."/>
            <person name="Dobson D.A."/>
            <person name="Freeman A.L."/>
            <person name="Harvey T."/>
            <person name="Pardue E.J."/>
            <person name="Wilson D.N."/>
            <person name="Patwardhan S."/>
            <person name="Newman R.H."/>
            <person name="Coomans R.J."/>
            <person name="Garlena R.A."/>
            <person name="Russell D.A."/>
            <person name="Pope W.H."/>
            <person name="Jacobs-Sera D."/>
            <person name="Hatfull G.F."/>
        </authorList>
    </citation>
    <scope>NUCLEOTIDE SEQUENCE [LARGE SCALE GENOMIC DNA]</scope>
</reference>
<keyword evidence="3" id="KW-1185">Reference proteome</keyword>
<organism evidence="2 3">
    <name type="scientific">Mycobacterium phage Aggie</name>
    <dbReference type="NCBI Taxonomy" id="2301547"/>
    <lineage>
        <taxon>Viruses</taxon>
        <taxon>Duplodnaviria</taxon>
        <taxon>Heunggongvirae</taxon>
        <taxon>Uroviricota</taxon>
        <taxon>Caudoviricetes</taxon>
        <taxon>Nclasvirinae</taxon>
        <taxon>Charlievirus</taxon>
        <taxon>Charlievirus Aggie</taxon>
    </lineage>
</organism>
<evidence type="ECO:0000256" key="1">
    <source>
        <dbReference type="SAM" id="MobiDB-lite"/>
    </source>
</evidence>
<dbReference type="Proteomes" id="UP000262319">
    <property type="component" value="Segment"/>
</dbReference>
<evidence type="ECO:0000313" key="3">
    <source>
        <dbReference type="Proteomes" id="UP000262319"/>
    </source>
</evidence>